<name>D3DY95_CUPMC</name>
<organism evidence="1 2">
    <name type="scientific">Cupriavidus metallidurans (strain ATCC 43123 / DSM 2839 / NBRC 102507 / CH34)</name>
    <name type="common">Ralstonia metallidurans</name>
    <dbReference type="NCBI Taxonomy" id="266264"/>
    <lineage>
        <taxon>Bacteria</taxon>
        <taxon>Pseudomonadati</taxon>
        <taxon>Pseudomonadota</taxon>
        <taxon>Betaproteobacteria</taxon>
        <taxon>Burkholderiales</taxon>
        <taxon>Burkholderiaceae</taxon>
        <taxon>Cupriavidus</taxon>
    </lineage>
</organism>
<protein>
    <submittedName>
        <fullName evidence="1">Uncharacterized protein</fullName>
    </submittedName>
</protein>
<dbReference type="AlphaFoldDB" id="D3DY95"/>
<sequence length="55" mass="6186">MNIGIEAETPNSIIGHFFDEARREGVSDCNLLHCSPQHMPDQYNLSFVQGSDRHA</sequence>
<keyword evidence="2" id="KW-1185">Reference proteome</keyword>
<accession>D3DY95</accession>
<dbReference type="KEGG" id="rme:Rmet_6677"/>
<keyword evidence="1" id="KW-0614">Plasmid</keyword>
<evidence type="ECO:0000313" key="1">
    <source>
        <dbReference type="EMBL" id="ADC45265.1"/>
    </source>
</evidence>
<proteinExistence type="predicted"/>
<dbReference type="Proteomes" id="UP000002429">
    <property type="component" value="Plasmid megaplasmid"/>
</dbReference>
<gene>
    <name evidence="1" type="ordered locus">Rmet_6677</name>
</gene>
<dbReference type="EMBL" id="CP000353">
    <property type="protein sequence ID" value="ADC45265.1"/>
    <property type="molecule type" value="Genomic_DNA"/>
</dbReference>
<reference evidence="2" key="1">
    <citation type="journal article" date="2010" name="PLoS ONE">
        <title>The complete genome sequence of Cupriavidus metallidurans strain CH34, a master survivalist in harsh and anthropogenic environments.</title>
        <authorList>
            <person name="Janssen P.J."/>
            <person name="Van Houdt R."/>
            <person name="Moors H."/>
            <person name="Monsieurs P."/>
            <person name="Morin N."/>
            <person name="Michaux A."/>
            <person name="Benotmane M.A."/>
            <person name="Leys N."/>
            <person name="Vallaeys T."/>
            <person name="Lapidus A."/>
            <person name="Monchy S."/>
            <person name="Medigue C."/>
            <person name="Taghavi S."/>
            <person name="McCorkle S."/>
            <person name="Dunn J."/>
            <person name="van der Lelie D."/>
            <person name="Mergeay M."/>
        </authorList>
    </citation>
    <scope>NUCLEOTIDE SEQUENCE [LARGE SCALE GENOMIC DNA]</scope>
    <source>
        <strain evidence="2">ATCC 43123 / DSM 2839 / NBRC 102507 / CH34</strain>
    </source>
</reference>
<evidence type="ECO:0000313" key="2">
    <source>
        <dbReference type="Proteomes" id="UP000002429"/>
    </source>
</evidence>
<dbReference type="HOGENOM" id="CLU_3029136_0_0_4"/>
<geneLocation type="plasmid" evidence="1 2">
    <name>megaplasmid</name>
</geneLocation>